<dbReference type="FunFam" id="3.40.430.10:FF:000002">
    <property type="entry name" value="Dihydrofolate reductase"/>
    <property type="match status" value="1"/>
</dbReference>
<keyword evidence="6" id="KW-0487">Methotrexate resistance</keyword>
<evidence type="ECO:0000256" key="5">
    <source>
        <dbReference type="ARBA" id="ARBA00022563"/>
    </source>
</evidence>
<dbReference type="UniPathway" id="UPA00077">
    <property type="reaction ID" value="UER00158"/>
</dbReference>
<keyword evidence="7" id="KW-0521">NADP</keyword>
<evidence type="ECO:0000256" key="4">
    <source>
        <dbReference type="ARBA" id="ARBA00018886"/>
    </source>
</evidence>
<comment type="similarity">
    <text evidence="2 10">Belongs to the dihydrofolate reductase family.</text>
</comment>
<dbReference type="InterPro" id="IPR001796">
    <property type="entry name" value="DHFR_dom"/>
</dbReference>
<comment type="catalytic activity">
    <reaction evidence="9">
        <text>(6S)-5,6,7,8-tetrahydrofolate + NADP(+) = 7,8-dihydrofolate + NADPH + H(+)</text>
        <dbReference type="Rhea" id="RHEA:15009"/>
        <dbReference type="ChEBI" id="CHEBI:15378"/>
        <dbReference type="ChEBI" id="CHEBI:57451"/>
        <dbReference type="ChEBI" id="CHEBI:57453"/>
        <dbReference type="ChEBI" id="CHEBI:57783"/>
        <dbReference type="ChEBI" id="CHEBI:58349"/>
        <dbReference type="EC" id="1.5.1.3"/>
    </reaction>
</comment>
<reference evidence="13" key="1">
    <citation type="submission" date="2018-06" db="EMBL/GenBank/DDBJ databases">
        <title>Genome assembly of Danube salmon.</title>
        <authorList>
            <person name="Macqueen D.J."/>
            <person name="Gundappa M.K."/>
        </authorList>
    </citation>
    <scope>NUCLEOTIDE SEQUENCE [LARGE SCALE GENOMIC DNA]</scope>
</reference>
<evidence type="ECO:0000256" key="7">
    <source>
        <dbReference type="ARBA" id="ARBA00022857"/>
    </source>
</evidence>
<evidence type="ECO:0000313" key="13">
    <source>
        <dbReference type="Proteomes" id="UP000314982"/>
    </source>
</evidence>
<evidence type="ECO:0000259" key="11">
    <source>
        <dbReference type="PROSITE" id="PS51330"/>
    </source>
</evidence>
<name>A0A4W5KR79_9TELE</name>
<sequence>MVDRHPQINTYHTKCNILYYRSRIYLLNNTKSSETTLQLSVNHTVIPSIVSAMCADKVQRKPLRLIAAACNNMGIGQNGQLPWHLPTEFKFFLDTTTNVSQPGRMNMMVWGRGCWFSNPDSLFSMLPNVLHVVLSTTLSTVPEHAHFLCQDFDSGVSLALLQPLCDLVETIWVVGGPQVYQEALMHPWCDLVYLTDIMADFHCDVFFPQFDRSIFRKQERFPGVPNEIQEENGVTFKFEVFKREICGAE</sequence>
<dbReference type="Proteomes" id="UP000314982">
    <property type="component" value="Unassembled WGS sequence"/>
</dbReference>
<dbReference type="Gene3D" id="3.40.430.10">
    <property type="entry name" value="Dihydrofolate Reductase, subunit A"/>
    <property type="match status" value="1"/>
</dbReference>
<reference evidence="12" key="3">
    <citation type="submission" date="2025-09" db="UniProtKB">
        <authorList>
            <consortium name="Ensembl"/>
        </authorList>
    </citation>
    <scope>IDENTIFICATION</scope>
</reference>
<dbReference type="PROSITE" id="PS00075">
    <property type="entry name" value="DHFR_1"/>
    <property type="match status" value="1"/>
</dbReference>
<dbReference type="PRINTS" id="PR00070">
    <property type="entry name" value="DHFR"/>
</dbReference>
<dbReference type="GO" id="GO:0031427">
    <property type="term" value="P:response to methotrexate"/>
    <property type="evidence" value="ECO:0007669"/>
    <property type="project" value="UniProtKB-KW"/>
</dbReference>
<comment type="pathway">
    <text evidence="1">Cofactor biosynthesis; tetrahydrofolate biosynthesis; 5,6,7,8-tetrahydrofolate from 7,8-dihydrofolate: step 1/1.</text>
</comment>
<dbReference type="GO" id="GO:0006730">
    <property type="term" value="P:one-carbon metabolic process"/>
    <property type="evidence" value="ECO:0007669"/>
    <property type="project" value="UniProtKB-KW"/>
</dbReference>
<dbReference type="GO" id="GO:0046654">
    <property type="term" value="P:tetrahydrofolate biosynthetic process"/>
    <property type="evidence" value="ECO:0007669"/>
    <property type="project" value="UniProtKB-UniPathway"/>
</dbReference>
<proteinExistence type="inferred from homology"/>
<dbReference type="Ensembl" id="ENSHHUT00000019768.1">
    <property type="protein sequence ID" value="ENSHHUP00000019082.1"/>
    <property type="gene ID" value="ENSHHUG00000011904.1"/>
</dbReference>
<dbReference type="GeneTree" id="ENSGT00940000165780"/>
<evidence type="ECO:0000256" key="3">
    <source>
        <dbReference type="ARBA" id="ARBA00012856"/>
    </source>
</evidence>
<organism evidence="12 13">
    <name type="scientific">Hucho hucho</name>
    <name type="common">huchen</name>
    <dbReference type="NCBI Taxonomy" id="62062"/>
    <lineage>
        <taxon>Eukaryota</taxon>
        <taxon>Metazoa</taxon>
        <taxon>Chordata</taxon>
        <taxon>Craniata</taxon>
        <taxon>Vertebrata</taxon>
        <taxon>Euteleostomi</taxon>
        <taxon>Actinopterygii</taxon>
        <taxon>Neopterygii</taxon>
        <taxon>Teleostei</taxon>
        <taxon>Protacanthopterygii</taxon>
        <taxon>Salmoniformes</taxon>
        <taxon>Salmonidae</taxon>
        <taxon>Salmoninae</taxon>
        <taxon>Hucho</taxon>
    </lineage>
</organism>
<dbReference type="InterPro" id="IPR017925">
    <property type="entry name" value="DHFR_CS"/>
</dbReference>
<evidence type="ECO:0000313" key="12">
    <source>
        <dbReference type="Ensembl" id="ENSHHUP00000019082.1"/>
    </source>
</evidence>
<dbReference type="EC" id="1.5.1.3" evidence="3"/>
<dbReference type="InterPro" id="IPR012259">
    <property type="entry name" value="DHFR"/>
</dbReference>
<dbReference type="STRING" id="62062.ENSHHUP00000019082"/>
<dbReference type="GO" id="GO:0046452">
    <property type="term" value="P:dihydrofolate metabolic process"/>
    <property type="evidence" value="ECO:0007669"/>
    <property type="project" value="TreeGrafter"/>
</dbReference>
<dbReference type="Pfam" id="PF00186">
    <property type="entry name" value="DHFR_1"/>
    <property type="match status" value="1"/>
</dbReference>
<dbReference type="GO" id="GO:0005739">
    <property type="term" value="C:mitochondrion"/>
    <property type="evidence" value="ECO:0007669"/>
    <property type="project" value="TreeGrafter"/>
</dbReference>
<evidence type="ECO:0000256" key="2">
    <source>
        <dbReference type="ARBA" id="ARBA00009539"/>
    </source>
</evidence>
<evidence type="ECO:0000256" key="10">
    <source>
        <dbReference type="RuleBase" id="RU004474"/>
    </source>
</evidence>
<protein>
    <recommendedName>
        <fullName evidence="4">Dihydrofolate reductase</fullName>
        <ecNumber evidence="3">1.5.1.3</ecNumber>
    </recommendedName>
</protein>
<keyword evidence="13" id="KW-1185">Reference proteome</keyword>
<dbReference type="PANTHER" id="PTHR48069">
    <property type="entry name" value="DIHYDROFOLATE REDUCTASE"/>
    <property type="match status" value="1"/>
</dbReference>
<accession>A0A4W5KR79</accession>
<dbReference type="CDD" id="cd00209">
    <property type="entry name" value="DHFR"/>
    <property type="match status" value="1"/>
</dbReference>
<evidence type="ECO:0000256" key="6">
    <source>
        <dbReference type="ARBA" id="ARBA00022609"/>
    </source>
</evidence>
<dbReference type="SUPFAM" id="SSF53597">
    <property type="entry name" value="Dihydrofolate reductase-like"/>
    <property type="match status" value="1"/>
</dbReference>
<reference evidence="12" key="2">
    <citation type="submission" date="2025-08" db="UniProtKB">
        <authorList>
            <consortium name="Ensembl"/>
        </authorList>
    </citation>
    <scope>IDENTIFICATION</scope>
</reference>
<dbReference type="AlphaFoldDB" id="A0A4W5KR79"/>
<dbReference type="PANTHER" id="PTHR48069:SF5">
    <property type="entry name" value="DIHYDROFOLATE REDUCTASE"/>
    <property type="match status" value="1"/>
</dbReference>
<evidence type="ECO:0000256" key="1">
    <source>
        <dbReference type="ARBA" id="ARBA00004903"/>
    </source>
</evidence>
<dbReference type="PROSITE" id="PS51330">
    <property type="entry name" value="DHFR_2"/>
    <property type="match status" value="1"/>
</dbReference>
<dbReference type="GO" id="GO:0046655">
    <property type="term" value="P:folic acid metabolic process"/>
    <property type="evidence" value="ECO:0007669"/>
    <property type="project" value="TreeGrafter"/>
</dbReference>
<keyword evidence="5" id="KW-0554">One-carbon metabolism</keyword>
<dbReference type="InterPro" id="IPR024072">
    <property type="entry name" value="DHFR-like_dom_sf"/>
</dbReference>
<dbReference type="GO" id="GO:0004146">
    <property type="term" value="F:dihydrofolate reductase activity"/>
    <property type="evidence" value="ECO:0007669"/>
    <property type="project" value="UniProtKB-EC"/>
</dbReference>
<dbReference type="GO" id="GO:0050661">
    <property type="term" value="F:NADP binding"/>
    <property type="evidence" value="ECO:0007669"/>
    <property type="project" value="InterPro"/>
</dbReference>
<evidence type="ECO:0000256" key="9">
    <source>
        <dbReference type="ARBA" id="ARBA00048873"/>
    </source>
</evidence>
<keyword evidence="8" id="KW-0560">Oxidoreductase</keyword>
<evidence type="ECO:0000256" key="8">
    <source>
        <dbReference type="ARBA" id="ARBA00023002"/>
    </source>
</evidence>
<feature type="domain" description="DHFR" evidence="11">
    <location>
        <begin position="62"/>
        <end position="243"/>
    </location>
</feature>